<keyword evidence="1" id="KW-0805">Transcription regulation</keyword>
<organism evidence="6 7">
    <name type="scientific">Vibrio proteolyticus NBRC 13287</name>
    <dbReference type="NCBI Taxonomy" id="1219065"/>
    <lineage>
        <taxon>Bacteria</taxon>
        <taxon>Pseudomonadati</taxon>
        <taxon>Pseudomonadota</taxon>
        <taxon>Gammaproteobacteria</taxon>
        <taxon>Vibrionales</taxon>
        <taxon>Vibrionaceae</taxon>
        <taxon>Vibrio</taxon>
    </lineage>
</organism>
<dbReference type="SMART" id="SM00342">
    <property type="entry name" value="HTH_ARAC"/>
    <property type="match status" value="1"/>
</dbReference>
<dbReference type="InterPro" id="IPR011110">
    <property type="entry name" value="Reg_prop"/>
</dbReference>
<name>U2ZDW2_VIBPR</name>
<keyword evidence="3" id="KW-0804">Transcription</keyword>
<feature type="domain" description="HTH araC/xylS-type" evidence="5">
    <location>
        <begin position="1000"/>
        <end position="1098"/>
    </location>
</feature>
<dbReference type="STRING" id="1219065.VPR01S_02_01320"/>
<protein>
    <recommendedName>
        <fullName evidence="5">HTH araC/xylS-type domain-containing protein</fullName>
    </recommendedName>
</protein>
<dbReference type="PANTHER" id="PTHR43280:SF28">
    <property type="entry name" value="HTH-TYPE TRANSCRIPTIONAL ACTIVATOR RHAS"/>
    <property type="match status" value="1"/>
</dbReference>
<feature type="transmembrane region" description="Helical" evidence="4">
    <location>
        <begin position="713"/>
        <end position="733"/>
    </location>
</feature>
<proteinExistence type="predicted"/>
<dbReference type="eggNOG" id="COG3292">
    <property type="taxonomic scope" value="Bacteria"/>
</dbReference>
<evidence type="ECO:0000313" key="6">
    <source>
        <dbReference type="EMBL" id="GAD65881.1"/>
    </source>
</evidence>
<keyword evidence="7" id="KW-1185">Reference proteome</keyword>
<evidence type="ECO:0000313" key="7">
    <source>
        <dbReference type="Proteomes" id="UP000016570"/>
    </source>
</evidence>
<dbReference type="Gene3D" id="2.60.40.10">
    <property type="entry name" value="Immunoglobulins"/>
    <property type="match status" value="1"/>
</dbReference>
<dbReference type="InterPro" id="IPR020449">
    <property type="entry name" value="Tscrpt_reg_AraC-type_HTH"/>
</dbReference>
<comment type="caution">
    <text evidence="6">The sequence shown here is derived from an EMBL/GenBank/DDBJ whole genome shotgun (WGS) entry which is preliminary data.</text>
</comment>
<keyword evidence="4" id="KW-0472">Membrane</keyword>
<dbReference type="Proteomes" id="UP000016570">
    <property type="component" value="Unassembled WGS sequence"/>
</dbReference>
<dbReference type="Pfam" id="PF07494">
    <property type="entry name" value="Reg_prop"/>
    <property type="match status" value="1"/>
</dbReference>
<dbReference type="Gene3D" id="1.10.10.60">
    <property type="entry name" value="Homeodomain-like"/>
    <property type="match status" value="2"/>
</dbReference>
<dbReference type="GO" id="GO:0043565">
    <property type="term" value="F:sequence-specific DNA binding"/>
    <property type="evidence" value="ECO:0007669"/>
    <property type="project" value="InterPro"/>
</dbReference>
<dbReference type="InterPro" id="IPR015943">
    <property type="entry name" value="WD40/YVTN_repeat-like_dom_sf"/>
</dbReference>
<evidence type="ECO:0000256" key="3">
    <source>
        <dbReference type="ARBA" id="ARBA00023163"/>
    </source>
</evidence>
<dbReference type="EMBL" id="BATJ01000002">
    <property type="protein sequence ID" value="GAD65881.1"/>
    <property type="molecule type" value="Genomic_DNA"/>
</dbReference>
<keyword evidence="4" id="KW-0812">Transmembrane</keyword>
<dbReference type="eggNOG" id="COG2207">
    <property type="taxonomic scope" value="Bacteria"/>
</dbReference>
<keyword evidence="4" id="KW-1133">Transmembrane helix</keyword>
<dbReference type="InterPro" id="IPR018062">
    <property type="entry name" value="HTH_AraC-typ_CS"/>
</dbReference>
<dbReference type="GO" id="GO:0003700">
    <property type="term" value="F:DNA-binding transcription factor activity"/>
    <property type="evidence" value="ECO:0007669"/>
    <property type="project" value="InterPro"/>
</dbReference>
<evidence type="ECO:0000256" key="4">
    <source>
        <dbReference type="SAM" id="Phobius"/>
    </source>
</evidence>
<dbReference type="InterPro" id="IPR013783">
    <property type="entry name" value="Ig-like_fold"/>
</dbReference>
<evidence type="ECO:0000256" key="2">
    <source>
        <dbReference type="ARBA" id="ARBA00023125"/>
    </source>
</evidence>
<dbReference type="SUPFAM" id="SSF63829">
    <property type="entry name" value="Calcium-dependent phosphotriesterase"/>
    <property type="match status" value="2"/>
</dbReference>
<dbReference type="PRINTS" id="PR00032">
    <property type="entry name" value="HTHARAC"/>
</dbReference>
<evidence type="ECO:0000259" key="5">
    <source>
        <dbReference type="PROSITE" id="PS01124"/>
    </source>
</evidence>
<accession>U2ZDW2</accession>
<dbReference type="InterPro" id="IPR018060">
    <property type="entry name" value="HTH_AraC"/>
</dbReference>
<dbReference type="AlphaFoldDB" id="U2ZDW2"/>
<reference evidence="6 7" key="1">
    <citation type="submission" date="2013-09" db="EMBL/GenBank/DDBJ databases">
        <title>Whole genome shotgun sequence of Vibrio proteolyticus NBRC 13287.</title>
        <authorList>
            <person name="Isaki S."/>
            <person name="Hosoyama A."/>
            <person name="Numata M."/>
            <person name="Hashimoto M."/>
            <person name="Hosoyama Y."/>
            <person name="Tsuchikane K."/>
            <person name="Noguchi M."/>
            <person name="Hirakata S."/>
            <person name="Ichikawa N."/>
            <person name="Ohji S."/>
            <person name="Yamazoe A."/>
            <person name="Fujita N."/>
        </authorList>
    </citation>
    <scope>NUCLEOTIDE SEQUENCE [LARGE SCALE GENOMIC DNA]</scope>
    <source>
        <strain evidence="6 7">NBRC 13287</strain>
    </source>
</reference>
<dbReference type="PANTHER" id="PTHR43280">
    <property type="entry name" value="ARAC-FAMILY TRANSCRIPTIONAL REGULATOR"/>
    <property type="match status" value="1"/>
</dbReference>
<dbReference type="SUPFAM" id="SSF46689">
    <property type="entry name" value="Homeodomain-like"/>
    <property type="match status" value="1"/>
</dbReference>
<sequence>MRAQDTSTSVFYPLPTHAEGKGIAAKHLFPGQEGGLWIHDVHGQVRFFDGEHLLPRSGSVLDYQAKQLVFSAGAFWTFADNEVFKTFPNQERKGVFSLTPGNVIRKIGASGGFLWVSDDRHFYTYDMQSEELRSYSLMPLYQHNQSSRIQINDARLVRSKWVLATNSGVYLSEEEQFTHVVSSGKQHIETIYFSEQRNQLLIGTLKGAVIINIDDPQQEERWIGDTHVLAITESADEYWIGTENGLFVYSIAQQQTRKYTGVGRDEYTLSGNKVYSLVNDHTGGIWIGTNRGVHYISLFARNFERYADSSTGNGREGGSLQVIVPQRDNDDFWLITNLGVYRLISDKVPQRIQLYSGQVNDLVELDSQLILATPHGLVCINKLTGQVLQNALPPALKGKAVQQLELDEQKTLWGVSDNDLWSYDVSRQHLKEYGRQWLIEAYLPAQVTDLLATLTQGIVIGTDHGIYRLRRGNIQFVKDSERYGQVIDIETDYQDGVWVAGTYGVFRLSPDTESLTPVSLVDLNIGPCCLVAQGPYMWLTSSAGLSLYNSQQQLKKHFSAPFGLIMNEFVSRQCALDNSLAPALIFGSKYGLIRARSSQLLDQDIPSGKVLFSRVSIDNQTLATGGRPPHLVPVRYGDSVSFLFGTMPQSNSRQVEYQINQEGWHALQGSQLTLDHLMPGTYTITVRSRLPHDRVSAENALQFIVNEPWYLTWWAKLAGMVVVLLLLSTLIWWRSRLMMRANKHLKAQVALKTDQLRHQSRILLTNNQQLRKQLQIRKMLQTQKNKELEARLVSASEALLQSGEPQGLKTTLQRRIRQEFACLDQTEGHQGVVVLYPLLDTVLQGWQEEFDKAGIQVELRTENAAARTSQIQITEDNLDMVFNTLFASLLRRGYRHQTVVLSLEQTAVEVLLRVIDYGQRLPDLQRRYIGDEKDLNVLNLPSLVDRSGGCLHCFSSEERNFLEFSWSLAVDLEFARDQMHKSTQCETATRSGLCQQEWLDNVTCLIERYFRDPDFGTTVIANCLYTSERSFQRRFKQATGRTFKEYLTEFRLEHACRQLLSGHKVSEVAFDCGFNDPSYFSQRFRTYFGVSPTQFVETHSEPLSSDD</sequence>
<keyword evidence="2" id="KW-0238">DNA-binding</keyword>
<evidence type="ECO:0000256" key="1">
    <source>
        <dbReference type="ARBA" id="ARBA00023015"/>
    </source>
</evidence>
<dbReference type="InterPro" id="IPR009057">
    <property type="entry name" value="Homeodomain-like_sf"/>
</dbReference>
<dbReference type="PROSITE" id="PS00041">
    <property type="entry name" value="HTH_ARAC_FAMILY_1"/>
    <property type="match status" value="1"/>
</dbReference>
<dbReference type="Pfam" id="PF12833">
    <property type="entry name" value="HTH_18"/>
    <property type="match status" value="1"/>
</dbReference>
<gene>
    <name evidence="6" type="ORF">VPR01S_02_01320</name>
</gene>
<dbReference type="PROSITE" id="PS01124">
    <property type="entry name" value="HTH_ARAC_FAMILY_2"/>
    <property type="match status" value="1"/>
</dbReference>
<dbReference type="Gene3D" id="2.130.10.10">
    <property type="entry name" value="YVTN repeat-like/Quinoprotein amine dehydrogenase"/>
    <property type="match status" value="2"/>
</dbReference>